<evidence type="ECO:0000259" key="7">
    <source>
        <dbReference type="Pfam" id="PF07687"/>
    </source>
</evidence>
<dbReference type="PANTHER" id="PTHR43808:SF8">
    <property type="entry name" value="PEPTIDASE M20 DIMERISATION DOMAIN-CONTAINING PROTEIN"/>
    <property type="match status" value="1"/>
</dbReference>
<evidence type="ECO:0000313" key="9">
    <source>
        <dbReference type="Proteomes" id="UP000179627"/>
    </source>
</evidence>
<keyword evidence="9" id="KW-1185">Reference proteome</keyword>
<dbReference type="PROSITE" id="PS00758">
    <property type="entry name" value="ARGE_DAPE_CPG2_1"/>
    <property type="match status" value="1"/>
</dbReference>
<dbReference type="InterPro" id="IPR036264">
    <property type="entry name" value="Bact_exopeptidase_dim_dom"/>
</dbReference>
<dbReference type="Gene3D" id="3.30.70.360">
    <property type="match status" value="1"/>
</dbReference>
<dbReference type="PANTHER" id="PTHR43808">
    <property type="entry name" value="ACETYLORNITHINE DEACETYLASE"/>
    <property type="match status" value="1"/>
</dbReference>
<evidence type="ECO:0000256" key="6">
    <source>
        <dbReference type="SAM" id="MobiDB-lite"/>
    </source>
</evidence>
<dbReference type="Gene3D" id="3.40.630.10">
    <property type="entry name" value="Zn peptidases"/>
    <property type="match status" value="1"/>
</dbReference>
<evidence type="ECO:0000256" key="3">
    <source>
        <dbReference type="ARBA" id="ARBA00022723"/>
    </source>
</evidence>
<keyword evidence="3" id="KW-0479">Metal-binding</keyword>
<dbReference type="PIRSF" id="PIRSF036696">
    <property type="entry name" value="ACY-1"/>
    <property type="match status" value="1"/>
</dbReference>
<dbReference type="Proteomes" id="UP000179627">
    <property type="component" value="Unassembled WGS sequence"/>
</dbReference>
<dbReference type="InterPro" id="IPR002933">
    <property type="entry name" value="Peptidase_M20"/>
</dbReference>
<sequence>MANASLDPTDVPAAAEDRPTAAAGRAASAGAALTAESEVVDLCRDLLRFESVNRGNGDGHERPIAEFVAEKLAEVGLEPVLLESAPGRTSVVTRLAGSDPSRSPLLIHGHLDVVPADPTDWRVHPFAGEELDGCLWGRGAIDMKDMDAMTLAVVRDMARSGRRPPRDLVVAFVADEEAGGTLGARWLVDNHPDHFADCTEAISEVGGFSYTVSDDLRLYLIETAEKGIAWMKLTVAGRAGHGSMLSEDNAVTKLCEAVARLGRHQFPIVVTPTVRVFLDSIGEALGIELDAGDIESTIAKLGPIARMVGATIRNTVNPTQLAAGHKVNVIPGEATAYVDGRYLPGQEEEFLRQVDELLGPEVRREWVVNDQALETGFDGPLVEAMASALRAEDPAARAVPYMLSGGTDAKSFSRLGIRCFGFSPLLLPPDLDFAGMFHGVDERVPVDALRFGVRVLDRFLASS</sequence>
<comment type="caution">
    <text evidence="8">The sequence shown here is derived from an EMBL/GenBank/DDBJ whole genome shotgun (WGS) entry which is preliminary data.</text>
</comment>
<dbReference type="Gene3D" id="1.10.150.900">
    <property type="match status" value="1"/>
</dbReference>
<accession>A0A1S1QXM9</accession>
<dbReference type="GO" id="GO:0016787">
    <property type="term" value="F:hydrolase activity"/>
    <property type="evidence" value="ECO:0007669"/>
    <property type="project" value="UniProtKB-KW"/>
</dbReference>
<dbReference type="FunFam" id="3.40.630.10:FF:000023">
    <property type="entry name" value="M20/M25/M40 family metallo-hydrolase"/>
    <property type="match status" value="1"/>
</dbReference>
<dbReference type="AlphaFoldDB" id="A0A1S1QXM9"/>
<dbReference type="Pfam" id="PF01546">
    <property type="entry name" value="Peptidase_M20"/>
    <property type="match status" value="1"/>
</dbReference>
<reference evidence="9" key="1">
    <citation type="submission" date="2016-07" db="EMBL/GenBank/DDBJ databases">
        <title>Sequence Frankia sp. strain CcI1.17.</title>
        <authorList>
            <person name="Ghodhbane-Gtari F."/>
            <person name="Swanson E."/>
            <person name="Gueddou A."/>
            <person name="Morris K."/>
            <person name="Hezbri K."/>
            <person name="Ktari A."/>
            <person name="Nouioui I."/>
            <person name="Abebe-Akele F."/>
            <person name="Simpson S."/>
            <person name="Thomas K."/>
            <person name="Gtari M."/>
            <person name="Tisa L.S."/>
            <person name="Hurst S."/>
        </authorList>
    </citation>
    <scope>NUCLEOTIDE SEQUENCE [LARGE SCALE GENOMIC DNA]</scope>
    <source>
        <strain evidence="9">Cc1.17</strain>
    </source>
</reference>
<comment type="cofactor">
    <cofactor evidence="1">
        <name>Zn(2+)</name>
        <dbReference type="ChEBI" id="CHEBI:29105"/>
    </cofactor>
</comment>
<dbReference type="CDD" id="cd05675">
    <property type="entry name" value="M20_yscS_like"/>
    <property type="match status" value="1"/>
</dbReference>
<dbReference type="OrthoDB" id="7055905at2"/>
<keyword evidence="4" id="KW-0378">Hydrolase</keyword>
<dbReference type="InterPro" id="IPR011650">
    <property type="entry name" value="Peptidase_M20_dimer"/>
</dbReference>
<feature type="region of interest" description="Disordered" evidence="6">
    <location>
        <begin position="1"/>
        <end position="22"/>
    </location>
</feature>
<dbReference type="RefSeq" id="WP_071083554.1">
    <property type="nucleotide sequence ID" value="NZ_MBLM01000102.1"/>
</dbReference>
<proteinExistence type="inferred from homology"/>
<evidence type="ECO:0000256" key="4">
    <source>
        <dbReference type="ARBA" id="ARBA00022801"/>
    </source>
</evidence>
<dbReference type="NCBIfam" id="NF005913">
    <property type="entry name" value="PRK07906.1"/>
    <property type="match status" value="1"/>
</dbReference>
<name>A0A1S1QXM9_9ACTN</name>
<dbReference type="EMBL" id="MBLM01000102">
    <property type="protein sequence ID" value="OHV39453.1"/>
    <property type="molecule type" value="Genomic_DNA"/>
</dbReference>
<feature type="domain" description="Peptidase M20 dimerisation" evidence="7">
    <location>
        <begin position="223"/>
        <end position="356"/>
    </location>
</feature>
<dbReference type="SUPFAM" id="SSF55031">
    <property type="entry name" value="Bacterial exopeptidase dimerisation domain"/>
    <property type="match status" value="1"/>
</dbReference>
<protein>
    <recommendedName>
        <fullName evidence="7">Peptidase M20 dimerisation domain-containing protein</fullName>
    </recommendedName>
</protein>
<comment type="similarity">
    <text evidence="2">Belongs to the peptidase M20A family.</text>
</comment>
<dbReference type="FunFam" id="1.10.150.900:FF:000002">
    <property type="entry name" value="M20/M25/M40 family peptidase"/>
    <property type="match status" value="1"/>
</dbReference>
<keyword evidence="5" id="KW-0862">Zinc</keyword>
<dbReference type="InterPro" id="IPR050072">
    <property type="entry name" value="Peptidase_M20A"/>
</dbReference>
<dbReference type="Pfam" id="PF07687">
    <property type="entry name" value="M20_dimer"/>
    <property type="match status" value="1"/>
</dbReference>
<evidence type="ECO:0000313" key="8">
    <source>
        <dbReference type="EMBL" id="OHV39453.1"/>
    </source>
</evidence>
<organism evidence="8 9">
    <name type="scientific">Parafrankia colletiae</name>
    <dbReference type="NCBI Taxonomy" id="573497"/>
    <lineage>
        <taxon>Bacteria</taxon>
        <taxon>Bacillati</taxon>
        <taxon>Actinomycetota</taxon>
        <taxon>Actinomycetes</taxon>
        <taxon>Frankiales</taxon>
        <taxon>Frankiaceae</taxon>
        <taxon>Parafrankia</taxon>
    </lineage>
</organism>
<gene>
    <name evidence="8" type="ORF">CC117_14680</name>
</gene>
<dbReference type="SUPFAM" id="SSF53187">
    <property type="entry name" value="Zn-dependent exopeptidases"/>
    <property type="match status" value="1"/>
</dbReference>
<evidence type="ECO:0000256" key="2">
    <source>
        <dbReference type="ARBA" id="ARBA00006247"/>
    </source>
</evidence>
<dbReference type="InterPro" id="IPR001261">
    <property type="entry name" value="ArgE/DapE_CS"/>
</dbReference>
<dbReference type="GO" id="GO:0046872">
    <property type="term" value="F:metal ion binding"/>
    <property type="evidence" value="ECO:0007669"/>
    <property type="project" value="UniProtKB-KW"/>
</dbReference>
<evidence type="ECO:0000256" key="1">
    <source>
        <dbReference type="ARBA" id="ARBA00001947"/>
    </source>
</evidence>
<evidence type="ECO:0000256" key="5">
    <source>
        <dbReference type="ARBA" id="ARBA00022833"/>
    </source>
</evidence>